<protein>
    <submittedName>
        <fullName evidence="2">Uncharacterized protein</fullName>
    </submittedName>
</protein>
<evidence type="ECO:0000313" key="2">
    <source>
        <dbReference type="EMBL" id="CAH1401717.1"/>
    </source>
</evidence>
<dbReference type="AlphaFoldDB" id="A0A9P0HHA3"/>
<dbReference type="Proteomes" id="UP001152798">
    <property type="component" value="Chromosome 5"/>
</dbReference>
<evidence type="ECO:0000256" key="1">
    <source>
        <dbReference type="SAM" id="MobiDB-lite"/>
    </source>
</evidence>
<name>A0A9P0HHA3_NEZVI</name>
<proteinExistence type="predicted"/>
<dbReference type="EMBL" id="OV725081">
    <property type="protein sequence ID" value="CAH1401717.1"/>
    <property type="molecule type" value="Genomic_DNA"/>
</dbReference>
<organism evidence="2 3">
    <name type="scientific">Nezara viridula</name>
    <name type="common">Southern green stink bug</name>
    <name type="synonym">Cimex viridulus</name>
    <dbReference type="NCBI Taxonomy" id="85310"/>
    <lineage>
        <taxon>Eukaryota</taxon>
        <taxon>Metazoa</taxon>
        <taxon>Ecdysozoa</taxon>
        <taxon>Arthropoda</taxon>
        <taxon>Hexapoda</taxon>
        <taxon>Insecta</taxon>
        <taxon>Pterygota</taxon>
        <taxon>Neoptera</taxon>
        <taxon>Paraneoptera</taxon>
        <taxon>Hemiptera</taxon>
        <taxon>Heteroptera</taxon>
        <taxon>Panheteroptera</taxon>
        <taxon>Pentatomomorpha</taxon>
        <taxon>Pentatomoidea</taxon>
        <taxon>Pentatomidae</taxon>
        <taxon>Pentatominae</taxon>
        <taxon>Nezara</taxon>
    </lineage>
</organism>
<gene>
    <name evidence="2" type="ORF">NEZAVI_LOCUS10681</name>
</gene>
<feature type="region of interest" description="Disordered" evidence="1">
    <location>
        <begin position="39"/>
        <end position="72"/>
    </location>
</feature>
<sequence>MKSGIDMFQKYISMEEEFIEFSTNTVVLHMATRKILWSTNEGTTNSLRRNRKSGSSRSGREEAGSCSKHGCP</sequence>
<evidence type="ECO:0000313" key="3">
    <source>
        <dbReference type="Proteomes" id="UP001152798"/>
    </source>
</evidence>
<reference evidence="2" key="1">
    <citation type="submission" date="2022-01" db="EMBL/GenBank/DDBJ databases">
        <authorList>
            <person name="King R."/>
        </authorList>
    </citation>
    <scope>NUCLEOTIDE SEQUENCE</scope>
</reference>
<accession>A0A9P0HHA3</accession>
<keyword evidence="3" id="KW-1185">Reference proteome</keyword>